<evidence type="ECO:0000313" key="2">
    <source>
        <dbReference type="Proteomes" id="UP000653305"/>
    </source>
</evidence>
<accession>A0A830CCW1</accession>
<dbReference type="OrthoDB" id="1934430at2759"/>
<organism evidence="1 2">
    <name type="scientific">Phtheirospermum japonicum</name>
    <dbReference type="NCBI Taxonomy" id="374723"/>
    <lineage>
        <taxon>Eukaryota</taxon>
        <taxon>Viridiplantae</taxon>
        <taxon>Streptophyta</taxon>
        <taxon>Embryophyta</taxon>
        <taxon>Tracheophyta</taxon>
        <taxon>Spermatophyta</taxon>
        <taxon>Magnoliopsida</taxon>
        <taxon>eudicotyledons</taxon>
        <taxon>Gunneridae</taxon>
        <taxon>Pentapetalae</taxon>
        <taxon>asterids</taxon>
        <taxon>lamiids</taxon>
        <taxon>Lamiales</taxon>
        <taxon>Orobanchaceae</taxon>
        <taxon>Orobanchaceae incertae sedis</taxon>
        <taxon>Phtheirospermum</taxon>
    </lineage>
</organism>
<gene>
    <name evidence="1" type="ORF">PHJA_001350200</name>
</gene>
<keyword evidence="2" id="KW-1185">Reference proteome</keyword>
<name>A0A830CCW1_9LAMI</name>
<dbReference type="EMBL" id="BMAC01000265">
    <property type="protein sequence ID" value="GFP92061.1"/>
    <property type="molecule type" value="Genomic_DNA"/>
</dbReference>
<reference evidence="1" key="1">
    <citation type="submission" date="2020-07" db="EMBL/GenBank/DDBJ databases">
        <title>Ethylene signaling mediates host invasion by parasitic plants.</title>
        <authorList>
            <person name="Yoshida S."/>
        </authorList>
    </citation>
    <scope>NUCLEOTIDE SEQUENCE</scope>
    <source>
        <strain evidence="1">Okayama</strain>
    </source>
</reference>
<proteinExistence type="predicted"/>
<evidence type="ECO:0000313" key="1">
    <source>
        <dbReference type="EMBL" id="GFP92061.1"/>
    </source>
</evidence>
<sequence>MLSIENVFKNDVLPLRPRRFSLLTPSRTVSFLHRNSKFAVLRCFSSILLSFATTVWWNDALKGIETGGGLEEEENENELSEEFKASIPVRAFLFSTRASRLMIKLGIDSDSTLSINEATLTASLQTGTSMVKEPSPENPAGSISPLVKNYQTDGALQLENNVLQMVLIHLAARAVLDIN</sequence>
<protein>
    <submittedName>
        <fullName evidence="1">Uncharacterized protein</fullName>
    </submittedName>
</protein>
<dbReference type="AlphaFoldDB" id="A0A830CCW1"/>
<comment type="caution">
    <text evidence="1">The sequence shown here is derived from an EMBL/GenBank/DDBJ whole genome shotgun (WGS) entry which is preliminary data.</text>
</comment>
<dbReference type="Proteomes" id="UP000653305">
    <property type="component" value="Unassembled WGS sequence"/>
</dbReference>